<dbReference type="InterPro" id="IPR043128">
    <property type="entry name" value="Rev_trsase/Diguanyl_cyclase"/>
</dbReference>
<dbReference type="GO" id="GO:0016787">
    <property type="term" value="F:hydrolase activity"/>
    <property type="evidence" value="ECO:0007669"/>
    <property type="project" value="UniProtKB-KW"/>
</dbReference>
<dbReference type="KEGG" id="glt:GlitD10_0182"/>
<dbReference type="Gene3D" id="3.30.70.2220">
    <property type="entry name" value="CRISPR-Cas system, Cmr2 subunit, D1 domain, cysteine cluster"/>
    <property type="match status" value="1"/>
</dbReference>
<evidence type="ECO:0000259" key="3">
    <source>
        <dbReference type="Pfam" id="PF12469"/>
    </source>
</evidence>
<accession>A0A1J0A976</accession>
<dbReference type="GO" id="GO:0051607">
    <property type="term" value="P:defense response to virus"/>
    <property type="evidence" value="ECO:0007669"/>
    <property type="project" value="UniProtKB-KW"/>
</dbReference>
<feature type="domain" description="Cas10/Cmr2 second palm" evidence="4">
    <location>
        <begin position="700"/>
        <end position="912"/>
    </location>
</feature>
<keyword evidence="5" id="KW-0378">Hydrolase</keyword>
<dbReference type="InterPro" id="IPR024615">
    <property type="entry name" value="CRISPR-assoc_Cmr2_N"/>
</dbReference>
<dbReference type="InterPro" id="IPR054767">
    <property type="entry name" value="Cas10-Cmr2_palm2"/>
</dbReference>
<dbReference type="InterPro" id="IPR013407">
    <property type="entry name" value="CRISPR-assoc_prot_Cmr2"/>
</dbReference>
<keyword evidence="1" id="KW-0547">Nucleotide-binding</keyword>
<keyword evidence="6" id="KW-1185">Reference proteome</keyword>
<dbReference type="NCBIfam" id="TIGR02577">
    <property type="entry name" value="cas_TM1794_Cmr2"/>
    <property type="match status" value="1"/>
</dbReference>
<evidence type="ECO:0000313" key="5">
    <source>
        <dbReference type="EMBL" id="APB32483.1"/>
    </source>
</evidence>
<sequence>MYFARKLFALLHDPPLKSLLKNKGVQGSWTQVNELYRFEAELISWWDTTGEISDHIASASDRFTFRRGIQLDAQIMDASTQIEIRHPISGQSQIIKLWNTFTDHYAEEIGNRNIWDEMRRETDLEKVFWWFWRFYPESIARDQAIQTTAALNLPADTRIPDCSIHIHNCTVSALTGAMFPHHWQVGQPPERPYLLLFSFSPVQEFIKSSRKFLDFWSGSYLLHYLSVNLCWFIAEKYGPDAVITPSLWGQEIVDAFILKKYPEFETFFNDISKRNPVQEFIDKTSASLSTAGFPNMITILVPGAEEAKQLGQELAEHLKNEWQQIGEKIKRAIHQEVQRKLSEKPEIIWEKVWQEMTLNDASQDLYRREFDQWWRPECNWEWNKLWDAQLDHTWETYWVALPLGNPEQPFTSQRLTQKEHQQITKNPELQLQQTEYEQWITAQQILAQNRLPLPTELEAKVYTTINVGTWWGSFQARLGQCLQAIKNTRTWQIPVAPGERSTISGMYSAVHPKFSYCDQFKEGGGLPAGSMRLFWLVMAEVFPGLFNGSEHLNAIELTKRMAWKYGGIATSLGIELGEDDDENYENLVRFPNLSSIACARFAHDHPEIVKRYWHSLNQSVQQELSEYHSRFRSLTRRPFHISKVNQTLPDYNGVMFSSKWLADDMGLQTDSDITTLKESIDQAHKNCGITNGSPSDWWCLVLADGDNMGKYVNGRKLKPYGDYIPESVKEKIKSLNEKALENARKSDNQLDISKWESIEKSWEELFNDPHTKKRMGPATHIGLNRALLDFSNRIVPYLTEQRFCGKVIYSGGDDVMAALPLEDLPEYLLTLRAAWSGAADPKAEFKNAGGYWHPQQELTGIPDRALFTMGQDATMSIGVIIAHKSVPLPTVLESIWTAEKERAKKLPAKDGLCFRVIYSSGNTLEALIKGDLLKKWWQWLQRGAELDLAPVLYRLSEELPLRCSVTKNDKLFALVTRTILARRERKDQFQDILEPLENWLNDWEKWAFEHQNQLGSTPDDLAKILRLSAFWVDKMHQRQSWVKDNQLDQNLAA</sequence>
<dbReference type="Pfam" id="PF22335">
    <property type="entry name" value="Cas10-Cmr2_palm2"/>
    <property type="match status" value="1"/>
</dbReference>
<dbReference type="GO" id="GO:0000166">
    <property type="term" value="F:nucleotide binding"/>
    <property type="evidence" value="ECO:0007669"/>
    <property type="project" value="UniProtKB-KW"/>
</dbReference>
<evidence type="ECO:0000259" key="4">
    <source>
        <dbReference type="Pfam" id="PF22335"/>
    </source>
</evidence>
<dbReference type="Gene3D" id="3.30.70.270">
    <property type="match status" value="1"/>
</dbReference>
<reference evidence="5 6" key="1">
    <citation type="submission" date="2016-10" db="EMBL/GenBank/DDBJ databases">
        <title>Description of Gloeomargarita lithophora gen. nov., sp. nov., a thylakoid-bearing basal-branching cyanobacterium with intracellular carbonates, and proposal for Gloeomargaritales ord. nov.</title>
        <authorList>
            <person name="Moreira D."/>
            <person name="Tavera R."/>
            <person name="Benzerara K."/>
            <person name="Skouri-Panet F."/>
            <person name="Couradeau E."/>
            <person name="Gerard E."/>
            <person name="Loussert C."/>
            <person name="Novelo E."/>
            <person name="Zivanovic Y."/>
            <person name="Lopez-Garcia P."/>
        </authorList>
    </citation>
    <scope>NUCLEOTIDE SEQUENCE [LARGE SCALE GENOMIC DNA]</scope>
    <source>
        <strain evidence="5 6">D10</strain>
    </source>
</reference>
<gene>
    <name evidence="5" type="ORF">GlitD10_0182</name>
</gene>
<dbReference type="STRING" id="1188229.GlitD10_0182"/>
<dbReference type="Proteomes" id="UP000180235">
    <property type="component" value="Chromosome"/>
</dbReference>
<evidence type="ECO:0000256" key="1">
    <source>
        <dbReference type="ARBA" id="ARBA00022741"/>
    </source>
</evidence>
<keyword evidence="2" id="KW-0051">Antiviral defense</keyword>
<dbReference type="InterPro" id="IPR038242">
    <property type="entry name" value="Cmr2_N"/>
</dbReference>
<dbReference type="Pfam" id="PF12469">
    <property type="entry name" value="Cmr2_N"/>
    <property type="match status" value="1"/>
</dbReference>
<organism evidence="5 6">
    <name type="scientific">Gloeomargarita lithophora Alchichica-D10</name>
    <dbReference type="NCBI Taxonomy" id="1188229"/>
    <lineage>
        <taxon>Bacteria</taxon>
        <taxon>Bacillati</taxon>
        <taxon>Cyanobacteriota</taxon>
        <taxon>Cyanophyceae</taxon>
        <taxon>Gloeomargaritales</taxon>
        <taxon>Gloeomargaritaceae</taxon>
        <taxon>Gloeomargarita</taxon>
    </lineage>
</organism>
<feature type="domain" description="CRISPR-associated protein Cmr2 N-terminal" evidence="3">
    <location>
        <begin position="194"/>
        <end position="326"/>
    </location>
</feature>
<protein>
    <submittedName>
        <fullName evidence="5">Hydrolase of the HD superfamily (Permuted catalytic motifs)</fullName>
    </submittedName>
</protein>
<dbReference type="RefSeq" id="WP_172819619.1">
    <property type="nucleotide sequence ID" value="NZ_CP017675.1"/>
</dbReference>
<dbReference type="AlphaFoldDB" id="A0A1J0A976"/>
<dbReference type="EMBL" id="CP017675">
    <property type="protein sequence ID" value="APB32483.1"/>
    <property type="molecule type" value="Genomic_DNA"/>
</dbReference>
<proteinExistence type="predicted"/>
<evidence type="ECO:0000256" key="2">
    <source>
        <dbReference type="ARBA" id="ARBA00023118"/>
    </source>
</evidence>
<name>A0A1J0A976_9CYAN</name>
<evidence type="ECO:0000313" key="6">
    <source>
        <dbReference type="Proteomes" id="UP000180235"/>
    </source>
</evidence>